<keyword evidence="1" id="KW-0723">Serine/threonine-protein kinase</keyword>
<reference evidence="5" key="1">
    <citation type="journal article" date="2019" name="Int. J. Syst. Evol. Microbiol.">
        <title>The Global Catalogue of Microorganisms (GCM) 10K type strain sequencing project: providing services to taxonomists for standard genome sequencing and annotation.</title>
        <authorList>
            <consortium name="The Broad Institute Genomics Platform"/>
            <consortium name="The Broad Institute Genome Sequencing Center for Infectious Disease"/>
            <person name="Wu L."/>
            <person name="Ma J."/>
        </authorList>
    </citation>
    <scope>NUCLEOTIDE SEQUENCE [LARGE SCALE GENOMIC DNA]</scope>
    <source>
        <strain evidence="5">JCM 4737</strain>
    </source>
</reference>
<keyword evidence="1" id="KW-0418">Kinase</keyword>
<dbReference type="Gene3D" id="3.30.565.10">
    <property type="entry name" value="Histidine kinase-like ATPase, C-terminal domain"/>
    <property type="match status" value="1"/>
</dbReference>
<dbReference type="InterPro" id="IPR036890">
    <property type="entry name" value="HATPase_C_sf"/>
</dbReference>
<dbReference type="Pfam" id="PF13581">
    <property type="entry name" value="HATPase_c_2"/>
    <property type="match status" value="1"/>
</dbReference>
<keyword evidence="1" id="KW-0808">Transferase</keyword>
<dbReference type="PANTHER" id="PTHR35526">
    <property type="entry name" value="ANTI-SIGMA-F FACTOR RSBW-RELATED"/>
    <property type="match status" value="1"/>
</dbReference>
<organism evidence="4 5">
    <name type="scientific">Streptomyces chryseus</name>
    <dbReference type="NCBI Taxonomy" id="68186"/>
    <lineage>
        <taxon>Bacteria</taxon>
        <taxon>Bacillati</taxon>
        <taxon>Actinomycetota</taxon>
        <taxon>Actinomycetes</taxon>
        <taxon>Kitasatosporales</taxon>
        <taxon>Streptomycetaceae</taxon>
        <taxon>Streptomyces</taxon>
    </lineage>
</organism>
<dbReference type="PANTHER" id="PTHR35526:SF3">
    <property type="entry name" value="ANTI-SIGMA-F FACTOR RSBW"/>
    <property type="match status" value="1"/>
</dbReference>
<proteinExistence type="predicted"/>
<evidence type="ECO:0000313" key="5">
    <source>
        <dbReference type="Proteomes" id="UP000599437"/>
    </source>
</evidence>
<comment type="caution">
    <text evidence="4">The sequence shown here is derived from an EMBL/GenBank/DDBJ whole genome shotgun (WGS) entry which is preliminary data.</text>
</comment>
<name>A0ABQ3DLU1_9ACTN</name>
<evidence type="ECO:0000256" key="2">
    <source>
        <dbReference type="SAM" id="MobiDB-lite"/>
    </source>
</evidence>
<accession>A0ABQ3DLU1</accession>
<gene>
    <name evidence="4" type="ORF">GCM10010346_23220</name>
</gene>
<dbReference type="CDD" id="cd16936">
    <property type="entry name" value="HATPase_RsbW-like"/>
    <property type="match status" value="1"/>
</dbReference>
<dbReference type="EMBL" id="BMVO01000005">
    <property type="protein sequence ID" value="GHA99715.1"/>
    <property type="molecule type" value="Genomic_DNA"/>
</dbReference>
<dbReference type="InterPro" id="IPR003594">
    <property type="entry name" value="HATPase_dom"/>
</dbReference>
<protein>
    <recommendedName>
        <fullName evidence="3">Histidine kinase/HSP90-like ATPase domain-containing protein</fullName>
    </recommendedName>
</protein>
<dbReference type="SUPFAM" id="SSF55874">
    <property type="entry name" value="ATPase domain of HSP90 chaperone/DNA topoisomerase II/histidine kinase"/>
    <property type="match status" value="1"/>
</dbReference>
<dbReference type="InterPro" id="IPR050267">
    <property type="entry name" value="Anti-sigma-factor_SerPK"/>
</dbReference>
<evidence type="ECO:0000259" key="3">
    <source>
        <dbReference type="Pfam" id="PF13581"/>
    </source>
</evidence>
<evidence type="ECO:0000256" key="1">
    <source>
        <dbReference type="ARBA" id="ARBA00022527"/>
    </source>
</evidence>
<feature type="compositionally biased region" description="Low complexity" evidence="2">
    <location>
        <begin position="35"/>
        <end position="51"/>
    </location>
</feature>
<feature type="region of interest" description="Disordered" evidence="2">
    <location>
        <begin position="27"/>
        <end position="54"/>
    </location>
</feature>
<feature type="domain" description="Histidine kinase/HSP90-like ATPase" evidence="3">
    <location>
        <begin position="69"/>
        <end position="178"/>
    </location>
</feature>
<evidence type="ECO:0000313" key="4">
    <source>
        <dbReference type="EMBL" id="GHA99715.1"/>
    </source>
</evidence>
<keyword evidence="5" id="KW-1185">Reference proteome</keyword>
<sequence>MRVRGMHPVNQFERKGRFSVRVGAMTGQQAGGRGTAARGPSGAAAGTAGEGETSDEGAFIQLRRRLGHADLTAVPEIRRALRELLRHRAEQTCTDVAELLTTELVTNALVHTDHDAEITATVGASRLRVEVRDFAADHPQLRLPVADDGTHGRGLVLVQALADAWGVRAQGVGKSVWFELDVDGGGPE</sequence>
<dbReference type="Proteomes" id="UP000599437">
    <property type="component" value="Unassembled WGS sequence"/>
</dbReference>